<evidence type="ECO:0000256" key="4">
    <source>
        <dbReference type="ARBA" id="ARBA00022833"/>
    </source>
</evidence>
<dbReference type="AlphaFoldDB" id="T1DCK0"/>
<dbReference type="Pfam" id="PF01412">
    <property type="entry name" value="ArfGap"/>
    <property type="match status" value="1"/>
</dbReference>
<keyword evidence="6" id="KW-0175">Coiled coil</keyword>
<feature type="domain" description="Arf-GAP" evidence="8">
    <location>
        <begin position="12"/>
        <end position="119"/>
    </location>
</feature>
<accession>T1DCK0</accession>
<keyword evidence="1" id="KW-0343">GTPase activation</keyword>
<keyword evidence="3 5" id="KW-0863">Zinc-finger</keyword>
<evidence type="ECO:0000259" key="8">
    <source>
        <dbReference type="PROSITE" id="PS50115"/>
    </source>
</evidence>
<dbReference type="InterPro" id="IPR037278">
    <property type="entry name" value="ARFGAP/RecO"/>
</dbReference>
<dbReference type="SMART" id="SM00105">
    <property type="entry name" value="ArfGap"/>
    <property type="match status" value="1"/>
</dbReference>
<keyword evidence="4" id="KW-0862">Zinc</keyword>
<evidence type="ECO:0000313" key="9">
    <source>
        <dbReference type="EMBL" id="JAA93045.1"/>
    </source>
</evidence>
<dbReference type="SUPFAM" id="SSF57863">
    <property type="entry name" value="ArfGap/RecO-like zinc finger"/>
    <property type="match status" value="1"/>
</dbReference>
<proteinExistence type="evidence at transcript level"/>
<keyword evidence="2" id="KW-0479">Metal-binding</keyword>
<evidence type="ECO:0000256" key="2">
    <source>
        <dbReference type="ARBA" id="ARBA00022723"/>
    </source>
</evidence>
<feature type="region of interest" description="Disordered" evidence="7">
    <location>
        <begin position="473"/>
        <end position="494"/>
    </location>
</feature>
<evidence type="ECO:0000256" key="5">
    <source>
        <dbReference type="PROSITE-ProRule" id="PRU00288"/>
    </source>
</evidence>
<evidence type="ECO:0000256" key="3">
    <source>
        <dbReference type="ARBA" id="ARBA00022771"/>
    </source>
</evidence>
<dbReference type="CDD" id="cd08831">
    <property type="entry name" value="ArfGap_ArfGap2_3_like"/>
    <property type="match status" value="1"/>
</dbReference>
<dbReference type="PROSITE" id="PS50115">
    <property type="entry name" value="ARFGAP"/>
    <property type="match status" value="1"/>
</dbReference>
<feature type="region of interest" description="Disordered" evidence="7">
    <location>
        <begin position="168"/>
        <end position="218"/>
    </location>
</feature>
<evidence type="ECO:0000256" key="1">
    <source>
        <dbReference type="ARBA" id="ARBA00022468"/>
    </source>
</evidence>
<feature type="compositionally biased region" description="Polar residues" evidence="7">
    <location>
        <begin position="169"/>
        <end position="183"/>
    </location>
</feature>
<dbReference type="FunFam" id="1.10.220.150:FF:000004">
    <property type="entry name" value="Putative ADP-ribosylation factor GTPase-activating protein 2"/>
    <property type="match status" value="1"/>
</dbReference>
<dbReference type="GO" id="GO:0005096">
    <property type="term" value="F:GTPase activator activity"/>
    <property type="evidence" value="ECO:0007669"/>
    <property type="project" value="UniProtKB-KW"/>
</dbReference>
<protein>
    <submittedName>
        <fullName evidence="9">Putative ADP-ribosylation factor GTPase activating protein</fullName>
    </submittedName>
</protein>
<dbReference type="EMBL" id="GAKT01000017">
    <property type="protein sequence ID" value="JAA93045.1"/>
    <property type="molecule type" value="mRNA"/>
</dbReference>
<reference evidence="9" key="1">
    <citation type="submission" date="2013-06" db="EMBL/GenBank/DDBJ databases">
        <title>Upstream open reading frames and Kozak regions of a set of assembled transcriptome sequences from the spider Cupiennius salei.</title>
        <authorList>
            <person name="French A.S."/>
            <person name="Li A.W."/>
            <person name="Meisner S."/>
            <person name="Torkkeli P.H."/>
        </authorList>
    </citation>
    <scope>NUCLEOTIDE SEQUENCE</scope>
    <source>
        <tissue evidence="9">Leg hypodermis</tissue>
    </source>
</reference>
<dbReference type="PRINTS" id="PR00405">
    <property type="entry name" value="REVINTRACTNG"/>
</dbReference>
<dbReference type="PANTHER" id="PTHR45686">
    <property type="entry name" value="ADP-RIBOSYLATION FACTOR GTPASE ACTIVATING PROTEIN 3, ISOFORM H-RELATED"/>
    <property type="match status" value="1"/>
</dbReference>
<dbReference type="GO" id="GO:0008270">
    <property type="term" value="F:zinc ion binding"/>
    <property type="evidence" value="ECO:0007669"/>
    <property type="project" value="UniProtKB-KW"/>
</dbReference>
<dbReference type="GO" id="GO:0000139">
    <property type="term" value="C:Golgi membrane"/>
    <property type="evidence" value="ECO:0007669"/>
    <property type="project" value="GOC"/>
</dbReference>
<evidence type="ECO:0000256" key="6">
    <source>
        <dbReference type="SAM" id="Coils"/>
    </source>
</evidence>
<dbReference type="InterPro" id="IPR038508">
    <property type="entry name" value="ArfGAP_dom_sf"/>
</dbReference>
<feature type="region of interest" description="Disordered" evidence="7">
    <location>
        <begin position="331"/>
        <end position="389"/>
    </location>
</feature>
<evidence type="ECO:0000256" key="7">
    <source>
        <dbReference type="SAM" id="MobiDB-lite"/>
    </source>
</evidence>
<dbReference type="PANTHER" id="PTHR45686:SF4">
    <property type="entry name" value="ADP-RIBOSYLATION FACTOR GTPASE ACTIVATING PROTEIN 3, ISOFORM H"/>
    <property type="match status" value="1"/>
</dbReference>
<organism evidence="9">
    <name type="scientific">Cupiennius salei</name>
    <name type="common">American wandering spider</name>
    <dbReference type="NCBI Taxonomy" id="6928"/>
    <lineage>
        <taxon>Eukaryota</taxon>
        <taxon>Metazoa</taxon>
        <taxon>Ecdysozoa</taxon>
        <taxon>Arthropoda</taxon>
        <taxon>Chelicerata</taxon>
        <taxon>Arachnida</taxon>
        <taxon>Araneae</taxon>
        <taxon>Araneomorphae</taxon>
        <taxon>Entelegynae</taxon>
        <taxon>Lycosoidea</taxon>
        <taxon>Ctenidae</taxon>
        <taxon>Cupiennius</taxon>
    </lineage>
</organism>
<dbReference type="Gene3D" id="1.10.220.150">
    <property type="entry name" value="Arf GTPase activating protein"/>
    <property type="match status" value="1"/>
</dbReference>
<dbReference type="InterPro" id="IPR001164">
    <property type="entry name" value="ArfGAP_dom"/>
</dbReference>
<name>T1DCK0_CUPSA</name>
<feature type="compositionally biased region" description="Polar residues" evidence="7">
    <location>
        <begin position="445"/>
        <end position="455"/>
    </location>
</feature>
<feature type="compositionally biased region" description="Polar residues" evidence="7">
    <location>
        <begin position="414"/>
        <end position="434"/>
    </location>
</feature>
<feature type="region of interest" description="Disordered" evidence="7">
    <location>
        <begin position="408"/>
        <end position="458"/>
    </location>
</feature>
<dbReference type="GO" id="GO:0048205">
    <property type="term" value="P:COPI coating of Golgi vesicle"/>
    <property type="evidence" value="ECO:0007669"/>
    <property type="project" value="TreeGrafter"/>
</dbReference>
<sequence length="531" mass="58636">MAEEKVCKNDIAVVFKRLRGIQSNKVCFDCGAKNPTWASVTYGVFICMDCSAVHRSLGVHLSFVRSTQLDTNWTWLQLRAMQVGGNHNAMSFFQQHGCASQDAQQKYNSRAAQLYREKLHHQAAAAMRLHGTKLHIEIPHVEPPVSPEKPEHDFFKDITEANLYKSETENASKQQLRNGSCVKSSDSNSNELSSNLEVSFDVTNSNKQEPRKSTISGRKPVAVKKGLGGKKGLGAQRVNTNFDDIEKEAEKLDRLREQAESEVATPIPPADQEKQMASVRLAYKDLSLEQKKTEEKLRQTNPQKAEQLERLGMGFGGRTVSHVAHSAASEMKIISQDTPSSSQKGRDIDLDDDDFEFMSFTSGPPKYGDSPFMSRSSSDRLNDVTSKGSWLNDVDKKNLVDLFSMVSSKDNRDNTNGSGRARKSASTSNIGQTDEAQKKFGNAKGISSDQFFGSSKDSEYERKANLTRFEGSSSISSEDYFGGDSRRSASASSYAAPNLYDIKEGVRDGVTKVAGRLSSIANGVMSSLQRK</sequence>
<feature type="coiled-coil region" evidence="6">
    <location>
        <begin position="235"/>
        <end position="265"/>
    </location>
</feature>
<feature type="compositionally biased region" description="Low complexity" evidence="7">
    <location>
        <begin position="184"/>
        <end position="199"/>
    </location>
</feature>